<evidence type="ECO:0000313" key="6">
    <source>
        <dbReference type="EMBL" id="EIJ42644.1"/>
    </source>
</evidence>
<gene>
    <name evidence="5" type="primary">secB</name>
    <name evidence="6" type="ORF">BegalDRAFT_1768</name>
</gene>
<comment type="subcellular location">
    <subcellularLocation>
        <location evidence="5">Cytoplasm</location>
    </subcellularLocation>
</comment>
<evidence type="ECO:0000313" key="7">
    <source>
        <dbReference type="Proteomes" id="UP000005744"/>
    </source>
</evidence>
<dbReference type="RefSeq" id="WP_002685759.1">
    <property type="nucleotide sequence ID" value="NZ_JH600070.1"/>
</dbReference>
<comment type="subunit">
    <text evidence="5">Homotetramer, a dimer of dimers. One homotetramer interacts with 1 SecA dimer.</text>
</comment>
<keyword evidence="5" id="KW-0963">Cytoplasm</keyword>
<dbReference type="InterPro" id="IPR003708">
    <property type="entry name" value="SecB"/>
</dbReference>
<reference evidence="6 7" key="1">
    <citation type="submission" date="2011-11" db="EMBL/GenBank/DDBJ databases">
        <title>Improved High-Quality Draft sequence of Beggiatoa alba B18lD.</title>
        <authorList>
            <consortium name="US DOE Joint Genome Institute"/>
            <person name="Lucas S."/>
            <person name="Han J."/>
            <person name="Lapidus A."/>
            <person name="Cheng J.-F."/>
            <person name="Goodwin L."/>
            <person name="Pitluck S."/>
            <person name="Peters L."/>
            <person name="Mikhailova N."/>
            <person name="Held B."/>
            <person name="Detter J.C."/>
            <person name="Han C."/>
            <person name="Tapia R."/>
            <person name="Land M."/>
            <person name="Hauser L."/>
            <person name="Kyrpides N."/>
            <person name="Ivanova N."/>
            <person name="Pagani I."/>
            <person name="Samuel K."/>
            <person name="Teske A."/>
            <person name="Mueller J."/>
            <person name="Woyke T."/>
        </authorList>
    </citation>
    <scope>NUCLEOTIDE SEQUENCE [LARGE SCALE GENOMIC DNA]</scope>
    <source>
        <strain evidence="6 7">B18LD</strain>
    </source>
</reference>
<accession>I3CGA1</accession>
<dbReference type="AlphaFoldDB" id="I3CGA1"/>
<keyword evidence="4 5" id="KW-0811">Translocation</keyword>
<evidence type="ECO:0000256" key="2">
    <source>
        <dbReference type="ARBA" id="ARBA00022448"/>
    </source>
</evidence>
<dbReference type="GO" id="GO:0005737">
    <property type="term" value="C:cytoplasm"/>
    <property type="evidence" value="ECO:0007669"/>
    <property type="project" value="UniProtKB-SubCell"/>
</dbReference>
<comment type="similarity">
    <text evidence="1 5">Belongs to the SecB family.</text>
</comment>
<keyword evidence="5" id="KW-0143">Chaperone</keyword>
<dbReference type="OrthoDB" id="9795145at2"/>
<dbReference type="GO" id="GO:0051262">
    <property type="term" value="P:protein tetramerization"/>
    <property type="evidence" value="ECO:0007669"/>
    <property type="project" value="InterPro"/>
</dbReference>
<protein>
    <recommendedName>
        <fullName evidence="5">Protein-export protein SecB</fullName>
    </recommendedName>
</protein>
<evidence type="ECO:0000256" key="1">
    <source>
        <dbReference type="ARBA" id="ARBA00009990"/>
    </source>
</evidence>
<dbReference type="HOGENOM" id="CLU_111574_1_0_6"/>
<keyword evidence="2 5" id="KW-0813">Transport</keyword>
<dbReference type="PANTHER" id="PTHR36918">
    <property type="match status" value="1"/>
</dbReference>
<dbReference type="PRINTS" id="PR01594">
    <property type="entry name" value="SECBCHAPRONE"/>
</dbReference>
<dbReference type="STRING" id="395493.BegalDRAFT_1768"/>
<dbReference type="Gene3D" id="3.10.420.10">
    <property type="entry name" value="SecB-like"/>
    <property type="match status" value="1"/>
</dbReference>
<proteinExistence type="inferred from homology"/>
<dbReference type="HAMAP" id="MF_00821">
    <property type="entry name" value="SecB"/>
    <property type="match status" value="1"/>
</dbReference>
<dbReference type="SUPFAM" id="SSF54611">
    <property type="entry name" value="SecB-like"/>
    <property type="match status" value="1"/>
</dbReference>
<evidence type="ECO:0000256" key="3">
    <source>
        <dbReference type="ARBA" id="ARBA00022927"/>
    </source>
</evidence>
<dbReference type="GO" id="GO:0051082">
    <property type="term" value="F:unfolded protein binding"/>
    <property type="evidence" value="ECO:0007669"/>
    <property type="project" value="InterPro"/>
</dbReference>
<dbReference type="PANTHER" id="PTHR36918:SF1">
    <property type="entry name" value="PROTEIN-EXPORT PROTEIN SECB"/>
    <property type="match status" value="1"/>
</dbReference>
<sequence length="160" mass="17796">MADENQQVQETFQIGTIYLKDISFETSNSPDVWNAQGKLAPETEITSSISALRQDVYEVILKVNVTVKVNDNTAFIVEIQQAGVFMIQNFTQDRLNYMLNSYCLSILFPYARANIADLVTRGGFPPLTLGIMNFDAMYAQRIQQLREEAAKAATATGATA</sequence>
<dbReference type="eggNOG" id="COG1952">
    <property type="taxonomic scope" value="Bacteria"/>
</dbReference>
<dbReference type="Pfam" id="PF02556">
    <property type="entry name" value="SecB"/>
    <property type="match status" value="1"/>
</dbReference>
<dbReference type="NCBIfam" id="TIGR00809">
    <property type="entry name" value="secB"/>
    <property type="match status" value="1"/>
</dbReference>
<dbReference type="InterPro" id="IPR035958">
    <property type="entry name" value="SecB-like_sf"/>
</dbReference>
<evidence type="ECO:0000256" key="4">
    <source>
        <dbReference type="ARBA" id="ARBA00023010"/>
    </source>
</evidence>
<keyword evidence="7" id="KW-1185">Reference proteome</keyword>
<dbReference type="GO" id="GO:0006457">
    <property type="term" value="P:protein folding"/>
    <property type="evidence" value="ECO:0007669"/>
    <property type="project" value="UniProtKB-UniRule"/>
</dbReference>
<comment type="function">
    <text evidence="5">One of the proteins required for the normal export of preproteins out of the cell cytoplasm. It is a molecular chaperone that binds to a subset of precursor proteins, maintaining them in a translocation-competent state. It also specifically binds to its receptor SecA.</text>
</comment>
<organism evidence="6 7">
    <name type="scientific">Beggiatoa alba B18LD</name>
    <dbReference type="NCBI Taxonomy" id="395493"/>
    <lineage>
        <taxon>Bacteria</taxon>
        <taxon>Pseudomonadati</taxon>
        <taxon>Pseudomonadota</taxon>
        <taxon>Gammaproteobacteria</taxon>
        <taxon>Thiotrichales</taxon>
        <taxon>Thiotrichaceae</taxon>
        <taxon>Beggiatoa</taxon>
    </lineage>
</organism>
<evidence type="ECO:0000256" key="5">
    <source>
        <dbReference type="HAMAP-Rule" id="MF_00821"/>
    </source>
</evidence>
<keyword evidence="3 5" id="KW-0653">Protein transport</keyword>
<dbReference type="EMBL" id="JH600070">
    <property type="protein sequence ID" value="EIJ42644.1"/>
    <property type="molecule type" value="Genomic_DNA"/>
</dbReference>
<dbReference type="GO" id="GO:0015031">
    <property type="term" value="P:protein transport"/>
    <property type="evidence" value="ECO:0007669"/>
    <property type="project" value="UniProtKB-UniRule"/>
</dbReference>
<name>I3CGA1_9GAMM</name>
<dbReference type="Proteomes" id="UP000005744">
    <property type="component" value="Unassembled WGS sequence"/>
</dbReference>